<accession>A0A974S6J0</accession>
<gene>
    <name evidence="2" type="ORF">JG559_06740</name>
</gene>
<evidence type="ECO:0000256" key="1">
    <source>
        <dbReference type="SAM" id="MobiDB-lite"/>
    </source>
</evidence>
<protein>
    <submittedName>
        <fullName evidence="2">Uncharacterized protein</fullName>
    </submittedName>
</protein>
<evidence type="ECO:0000313" key="2">
    <source>
        <dbReference type="EMBL" id="QQV79659.1"/>
    </source>
</evidence>
<sequence length="77" mass="9149">MLAYLREIVYNPDLISNTAVYYVIDKPVYYYLTNRKVTENFVDTSGAKNYTTNRFHPKENKQRLPVTHTPSNKRYLT</sequence>
<feature type="compositionally biased region" description="Polar residues" evidence="1">
    <location>
        <begin position="68"/>
        <end position="77"/>
    </location>
</feature>
<organism evidence="2">
    <name type="scientific">Enterococcus faecalis</name>
    <name type="common">Streptococcus faecalis</name>
    <dbReference type="NCBI Taxonomy" id="1351"/>
    <lineage>
        <taxon>Bacteria</taxon>
        <taxon>Bacillati</taxon>
        <taxon>Bacillota</taxon>
        <taxon>Bacilli</taxon>
        <taxon>Lactobacillales</taxon>
        <taxon>Enterococcaceae</taxon>
        <taxon>Enterococcus</taxon>
    </lineage>
</organism>
<proteinExistence type="predicted"/>
<name>A0A974S6J0_ENTFL</name>
<feature type="region of interest" description="Disordered" evidence="1">
    <location>
        <begin position="48"/>
        <end position="77"/>
    </location>
</feature>
<reference evidence="2" key="1">
    <citation type="submission" date="2021-01" db="EMBL/GenBank/DDBJ databases">
        <title>Enterococcus.</title>
        <authorList>
            <person name="Du X."/>
            <person name="Wang N."/>
        </authorList>
    </citation>
    <scope>NUCLEOTIDE SEQUENCE [LARGE SCALE GENOMIC DNA]</scope>
    <source>
        <strain evidence="2">T90-2</strain>
    </source>
</reference>
<dbReference type="EMBL" id="CP068242">
    <property type="protein sequence ID" value="QQV79659.1"/>
    <property type="molecule type" value="Genomic_DNA"/>
</dbReference>
<dbReference type="AlphaFoldDB" id="A0A974S6J0"/>